<dbReference type="Pfam" id="PF07686">
    <property type="entry name" value="V-set"/>
    <property type="match status" value="1"/>
</dbReference>
<gene>
    <name evidence="4" type="ORF">G5714_021311</name>
</gene>
<keyword evidence="5" id="KW-1185">Reference proteome</keyword>
<evidence type="ECO:0000256" key="2">
    <source>
        <dbReference type="SAM" id="SignalP"/>
    </source>
</evidence>
<dbReference type="PROSITE" id="PS50835">
    <property type="entry name" value="IG_LIKE"/>
    <property type="match status" value="1"/>
</dbReference>
<evidence type="ECO:0000313" key="4">
    <source>
        <dbReference type="EMBL" id="KAF4097303.1"/>
    </source>
</evidence>
<comment type="caution">
    <text evidence="4">The sequence shown here is derived from an EMBL/GenBank/DDBJ whole genome shotgun (WGS) entry which is preliminary data.</text>
</comment>
<evidence type="ECO:0000256" key="1">
    <source>
        <dbReference type="SAM" id="Phobius"/>
    </source>
</evidence>
<dbReference type="PANTHER" id="PTHR21063:SF4">
    <property type="entry name" value="CD48 ANTIGEN-RELATED"/>
    <property type="match status" value="1"/>
</dbReference>
<dbReference type="InterPro" id="IPR003599">
    <property type="entry name" value="Ig_sub"/>
</dbReference>
<keyword evidence="1" id="KW-0812">Transmembrane</keyword>
<organism evidence="4 5">
    <name type="scientific">Onychostoma macrolepis</name>
    <dbReference type="NCBI Taxonomy" id="369639"/>
    <lineage>
        <taxon>Eukaryota</taxon>
        <taxon>Metazoa</taxon>
        <taxon>Chordata</taxon>
        <taxon>Craniata</taxon>
        <taxon>Vertebrata</taxon>
        <taxon>Euteleostomi</taxon>
        <taxon>Actinopterygii</taxon>
        <taxon>Neopterygii</taxon>
        <taxon>Teleostei</taxon>
        <taxon>Ostariophysi</taxon>
        <taxon>Cypriniformes</taxon>
        <taxon>Cyprinidae</taxon>
        <taxon>Acrossocheilinae</taxon>
        <taxon>Onychostoma</taxon>
    </lineage>
</organism>
<keyword evidence="1" id="KW-0472">Membrane</keyword>
<dbReference type="Proteomes" id="UP000579812">
    <property type="component" value="Unassembled WGS sequence"/>
</dbReference>
<name>A0A7J6BS48_9TELE</name>
<dbReference type="SUPFAM" id="SSF48726">
    <property type="entry name" value="Immunoglobulin"/>
    <property type="match status" value="3"/>
</dbReference>
<dbReference type="InterPro" id="IPR013106">
    <property type="entry name" value="Ig_V-set"/>
</dbReference>
<dbReference type="AlphaFoldDB" id="A0A7J6BS48"/>
<feature type="signal peptide" evidence="2">
    <location>
        <begin position="1"/>
        <end position="18"/>
    </location>
</feature>
<keyword evidence="2" id="KW-0732">Signal</keyword>
<evidence type="ECO:0000259" key="3">
    <source>
        <dbReference type="PROSITE" id="PS50835"/>
    </source>
</evidence>
<feature type="transmembrane region" description="Helical" evidence="1">
    <location>
        <begin position="236"/>
        <end position="259"/>
    </location>
</feature>
<feature type="domain" description="Ig-like" evidence="3">
    <location>
        <begin position="129"/>
        <end position="216"/>
    </location>
</feature>
<proteinExistence type="predicted"/>
<dbReference type="EMBL" id="JAAMOB010000022">
    <property type="protein sequence ID" value="KAF4097303.1"/>
    <property type="molecule type" value="Genomic_DNA"/>
</dbReference>
<reference evidence="4 5" key="1">
    <citation type="submission" date="2020-04" db="EMBL/GenBank/DDBJ databases">
        <title>Chromosome-level genome assembly of a cyprinid fish Onychostoma macrolepis by integration of Nanopore Sequencing, Bionano and Hi-C technology.</title>
        <authorList>
            <person name="Wang D."/>
        </authorList>
    </citation>
    <scope>NUCLEOTIDE SEQUENCE [LARGE SCALE GENOMIC DNA]</scope>
    <source>
        <strain evidence="4">SWU-2019</strain>
        <tissue evidence="4">Muscle</tissue>
    </source>
</reference>
<dbReference type="Gene3D" id="2.60.40.10">
    <property type="entry name" value="Immunoglobulins"/>
    <property type="match status" value="3"/>
</dbReference>
<accession>A0A7J6BS48</accession>
<keyword evidence="1" id="KW-1133">Transmembrane helix</keyword>
<feature type="chain" id="PRO_5029636814" description="Ig-like domain-containing protein" evidence="2">
    <location>
        <begin position="19"/>
        <end position="423"/>
    </location>
</feature>
<sequence>MKNPGLLLCILLAKGVFGDIVKSVMEGDSVTLHTDLTDIQKYELILWTFGSDSTRIAQINNVVNKISIYNDVLDGKFRDRLQLDDQNGSLTITDTTTEDSGLYELQIIGGKEVPPKKFSIIVSASLPVPVISRNSSQCSSPSGSSASRCELLCSVVNVSHVTLSWYKGNSLLSSISVSDLSISLSLPLEVEYQDKNTYSCVLNNPISNQTQHLDISQLCQPCSVDESEDGLPFGRVVLICAVIVTVFVLAVVGMFSIYWKYRKTKQLGSPGDDLAETDELKTVSVRVGETVTLNTGVTAIQSFDVLQWRFGELYTDSTNPFTVIAKLNEQNNFDFICHDKTVRHRVKLDQQNGYLTISDIRSTDFGIYKLNISRNGKNMISKSFIVRDSSENGECARGGNIIDEWRDYRKHLCIVTVTLSLFI</sequence>
<evidence type="ECO:0000313" key="5">
    <source>
        <dbReference type="Proteomes" id="UP000579812"/>
    </source>
</evidence>
<dbReference type="CDD" id="cd00096">
    <property type="entry name" value="Ig"/>
    <property type="match status" value="1"/>
</dbReference>
<dbReference type="InterPro" id="IPR013783">
    <property type="entry name" value="Ig-like_fold"/>
</dbReference>
<dbReference type="PANTHER" id="PTHR21063">
    <property type="entry name" value="LFA-3"/>
    <property type="match status" value="1"/>
</dbReference>
<dbReference type="InterPro" id="IPR007110">
    <property type="entry name" value="Ig-like_dom"/>
</dbReference>
<dbReference type="SMART" id="SM00409">
    <property type="entry name" value="IG"/>
    <property type="match status" value="2"/>
</dbReference>
<protein>
    <recommendedName>
        <fullName evidence="3">Ig-like domain-containing protein</fullName>
    </recommendedName>
</protein>
<dbReference type="InterPro" id="IPR036179">
    <property type="entry name" value="Ig-like_dom_sf"/>
</dbReference>